<dbReference type="Gene3D" id="1.10.10.2670">
    <property type="entry name" value="E3 ubiquitin-protein ligase"/>
    <property type="match status" value="1"/>
</dbReference>
<feature type="region of interest" description="Disordered" evidence="1">
    <location>
        <begin position="320"/>
        <end position="501"/>
    </location>
</feature>
<sequence length="633" mass="70967">MSKSNYTINFKLDPESFAKLASAKNIKLDVKNNEMAELLLPDTRIKLESNKKKVTTATYYNNKSSSLYYLGDSVSANTSTRVLTDIDKKRIKSKEREKTTTRGVELLDIPSMPTTTISPSSPIPPPTTKPMKSTLKKSSTGTSTPNNNTSNNNNNITKNTKRKSSTNHNIPTSRGSLTPQNNTPRPSTHPLPPTEKLNDRIIQLLALKPYQVTTMAKMVDSTQWEVKKIMDEVGIQLPDQSQKKKYCLKPILYKNIRIWDWPLYTNEEKMTVCDNAKEAYDILHLPADAVERNNLVDSSKLIQPPPGRVPITTERDRAIAAKKSSNKSLKKAPEKKHSPDLKGKGKTTPSGFSYSTNTEPAAPTPSSSKITSPITHTTTKNKPVTTAHTAATAAAAQATATAHTATTLQRSTSTTGQHHLKPSSSNKKVSAKGLPPQPAAPPTITTKTPSSERVSPTTATTKTSSKLILPIKPSKLPSSHKPTKRSISETGITHQPTSSKKIIPNDYSHHHTPTELSQLATQTIFDSYCTKYMHEQEEYHDTKVQFKQKYPYYIKVLESTHPPTGSKRSYFDLKLEYYDMVKENYLKKQNEASWQEAESHLRECNAKRRRLNFMWNSIEKNLKEHHYKLNRKM</sequence>
<dbReference type="EMBL" id="BAABUJ010000055">
    <property type="protein sequence ID" value="GAA5806010.1"/>
    <property type="molecule type" value="Genomic_DNA"/>
</dbReference>
<protein>
    <recommendedName>
        <fullName evidence="2">RNA polymerase II elongation factor ELL N-terminal domain-containing protein</fullName>
    </recommendedName>
</protein>
<dbReference type="InterPro" id="IPR036390">
    <property type="entry name" value="WH_DNA-bd_sf"/>
</dbReference>
<dbReference type="Pfam" id="PF10390">
    <property type="entry name" value="ELL"/>
    <property type="match status" value="1"/>
</dbReference>
<gene>
    <name evidence="3" type="ORF">HPULCUR_011538</name>
</gene>
<organism evidence="3 4">
    <name type="scientific">Helicostylum pulchrum</name>
    <dbReference type="NCBI Taxonomy" id="562976"/>
    <lineage>
        <taxon>Eukaryota</taxon>
        <taxon>Fungi</taxon>
        <taxon>Fungi incertae sedis</taxon>
        <taxon>Mucoromycota</taxon>
        <taxon>Mucoromycotina</taxon>
        <taxon>Mucoromycetes</taxon>
        <taxon>Mucorales</taxon>
        <taxon>Mucorineae</taxon>
        <taxon>Mucoraceae</taxon>
        <taxon>Helicostylum</taxon>
    </lineage>
</organism>
<name>A0ABP9YGC9_9FUNG</name>
<dbReference type="Proteomes" id="UP001476247">
    <property type="component" value="Unassembled WGS sequence"/>
</dbReference>
<proteinExistence type="predicted"/>
<feature type="compositionally biased region" description="Basic and acidic residues" evidence="1">
    <location>
        <begin position="331"/>
        <end position="343"/>
    </location>
</feature>
<comment type="caution">
    <text evidence="3">The sequence shown here is derived from an EMBL/GenBank/DDBJ whole genome shotgun (WGS) entry which is preliminary data.</text>
</comment>
<dbReference type="SUPFAM" id="SSF46785">
    <property type="entry name" value="Winged helix' DNA-binding domain"/>
    <property type="match status" value="1"/>
</dbReference>
<feature type="compositionally biased region" description="Low complexity" evidence="1">
    <location>
        <begin position="360"/>
        <end position="415"/>
    </location>
</feature>
<evidence type="ECO:0000259" key="2">
    <source>
        <dbReference type="Pfam" id="PF10390"/>
    </source>
</evidence>
<dbReference type="InterPro" id="IPR042065">
    <property type="entry name" value="E3_ELL-like"/>
</dbReference>
<feature type="compositionally biased region" description="Polar residues" evidence="1">
    <location>
        <begin position="347"/>
        <end position="359"/>
    </location>
</feature>
<feature type="region of interest" description="Disordered" evidence="1">
    <location>
        <begin position="93"/>
        <end position="195"/>
    </location>
</feature>
<evidence type="ECO:0000313" key="3">
    <source>
        <dbReference type="EMBL" id="GAA5806010.1"/>
    </source>
</evidence>
<feature type="compositionally biased region" description="Low complexity" evidence="1">
    <location>
        <begin position="129"/>
        <end position="158"/>
    </location>
</feature>
<evidence type="ECO:0000256" key="1">
    <source>
        <dbReference type="SAM" id="MobiDB-lite"/>
    </source>
</evidence>
<dbReference type="InterPro" id="IPR019464">
    <property type="entry name" value="ELL_N"/>
</dbReference>
<feature type="compositionally biased region" description="Low complexity" evidence="1">
    <location>
        <begin position="110"/>
        <end position="120"/>
    </location>
</feature>
<feature type="domain" description="RNA polymerase II elongation factor ELL N-terminal" evidence="2">
    <location>
        <begin position="152"/>
        <end position="272"/>
    </location>
</feature>
<accession>A0ABP9YGC9</accession>
<reference evidence="3 4" key="1">
    <citation type="submission" date="2024-04" db="EMBL/GenBank/DDBJ databases">
        <title>genome sequences of Mucor flavus KT1a and Helicostylum pulchrum KT1b strains isolation_sourced from the surface of a dry-aged beef.</title>
        <authorList>
            <person name="Toyotome T."/>
            <person name="Hosono M."/>
            <person name="Torimaru M."/>
            <person name="Fukuda K."/>
            <person name="Mikami N."/>
        </authorList>
    </citation>
    <scope>NUCLEOTIDE SEQUENCE [LARGE SCALE GENOMIC DNA]</scope>
    <source>
        <strain evidence="3 4">KT1b</strain>
    </source>
</reference>
<evidence type="ECO:0000313" key="4">
    <source>
        <dbReference type="Proteomes" id="UP001476247"/>
    </source>
</evidence>
<feature type="compositionally biased region" description="Polar residues" evidence="1">
    <location>
        <begin position="170"/>
        <end position="186"/>
    </location>
</feature>
<keyword evidence="4" id="KW-1185">Reference proteome</keyword>
<feature type="compositionally biased region" description="Low complexity" evidence="1">
    <location>
        <begin position="457"/>
        <end position="466"/>
    </location>
</feature>
<feature type="compositionally biased region" description="Polar residues" evidence="1">
    <location>
        <begin position="488"/>
        <end position="500"/>
    </location>
</feature>